<evidence type="ECO:0000313" key="2">
    <source>
        <dbReference type="EMBL" id="CAA9277311.1"/>
    </source>
</evidence>
<feature type="region of interest" description="Disordered" evidence="1">
    <location>
        <begin position="1"/>
        <end position="231"/>
    </location>
</feature>
<accession>A0A6J4JEV4</accession>
<feature type="non-terminal residue" evidence="2">
    <location>
        <position position="231"/>
    </location>
</feature>
<dbReference type="EMBL" id="CADCTB010000220">
    <property type="protein sequence ID" value="CAA9277311.1"/>
    <property type="molecule type" value="Genomic_DNA"/>
</dbReference>
<gene>
    <name evidence="2" type="ORF">AVDCRST_MAG10-3667</name>
</gene>
<name>A0A6J4JEV4_9ACTN</name>
<feature type="compositionally biased region" description="Gly residues" evidence="1">
    <location>
        <begin position="85"/>
        <end position="95"/>
    </location>
</feature>
<feature type="compositionally biased region" description="Basic and acidic residues" evidence="1">
    <location>
        <begin position="191"/>
        <end position="202"/>
    </location>
</feature>
<feature type="compositionally biased region" description="Basic residues" evidence="1">
    <location>
        <begin position="214"/>
        <end position="231"/>
    </location>
</feature>
<dbReference type="AlphaFoldDB" id="A0A6J4JEV4"/>
<sequence length="231" mass="24894">GPDGAGGRGRAQDPRRGPRLPGRRRVLGDHRGRRPGRAGQRPGRRSRPGGARPRPARARRDRRGPGAAPALAGADHHADGKGLRGRPGAGPGAGRGRLPREAVQPPRAGGPGPSGASAQRRLCGRRRPRSDPGGRRHGRPLPPHRGRRRPPGRPDRHRVRAAGPPRPPARAGLHPVPAARRHPRGGHRVLRPGDRRPREEHQAQAGARPAPAPLRRHCSRRRLPVRGHRGM</sequence>
<feature type="compositionally biased region" description="Basic residues" evidence="1">
    <location>
        <begin position="179"/>
        <end position="190"/>
    </location>
</feature>
<protein>
    <submittedName>
        <fullName evidence="2">Phosphate regulon transcriptional regulatory protein PhoB (SphR)</fullName>
    </submittedName>
</protein>
<proteinExistence type="predicted"/>
<feature type="compositionally biased region" description="Basic residues" evidence="1">
    <location>
        <begin position="17"/>
        <end position="47"/>
    </location>
</feature>
<organism evidence="2">
    <name type="scientific">uncultured Acidimicrobiales bacterium</name>
    <dbReference type="NCBI Taxonomy" id="310071"/>
    <lineage>
        <taxon>Bacteria</taxon>
        <taxon>Bacillati</taxon>
        <taxon>Actinomycetota</taxon>
        <taxon>Acidimicrobiia</taxon>
        <taxon>Acidimicrobiales</taxon>
        <taxon>environmental samples</taxon>
    </lineage>
</organism>
<evidence type="ECO:0000256" key="1">
    <source>
        <dbReference type="SAM" id="MobiDB-lite"/>
    </source>
</evidence>
<feature type="compositionally biased region" description="Basic residues" evidence="1">
    <location>
        <begin position="135"/>
        <end position="160"/>
    </location>
</feature>
<reference evidence="2" key="1">
    <citation type="submission" date="2020-02" db="EMBL/GenBank/DDBJ databases">
        <authorList>
            <person name="Meier V. D."/>
        </authorList>
    </citation>
    <scope>NUCLEOTIDE SEQUENCE</scope>
    <source>
        <strain evidence="2">AVDCRST_MAG10</strain>
    </source>
</reference>
<feature type="non-terminal residue" evidence="2">
    <location>
        <position position="1"/>
    </location>
</feature>